<evidence type="ECO:0000256" key="5">
    <source>
        <dbReference type="ARBA" id="ARBA00022884"/>
    </source>
</evidence>
<keyword evidence="5 7" id="KW-0694">RNA-binding</keyword>
<evidence type="ECO:0000256" key="6">
    <source>
        <dbReference type="ARBA" id="ARBA00023242"/>
    </source>
</evidence>
<dbReference type="GO" id="GO:0005737">
    <property type="term" value="C:cytoplasm"/>
    <property type="evidence" value="ECO:0007669"/>
    <property type="project" value="UniProtKB-SubCell"/>
</dbReference>
<evidence type="ECO:0000256" key="1">
    <source>
        <dbReference type="ARBA" id="ARBA00004123"/>
    </source>
</evidence>
<evidence type="ECO:0000256" key="7">
    <source>
        <dbReference type="RuleBase" id="RU368003"/>
    </source>
</evidence>
<reference evidence="8" key="1">
    <citation type="submission" date="2016-12" db="EMBL/GenBank/DDBJ databases">
        <title>Caligus clemensi ESTs and full-length cDNAs.</title>
        <authorList>
            <person name="Yasuike M."/>
            <person name="von Schalburg K."/>
            <person name="Cooper G."/>
            <person name="Leong J."/>
            <person name="Jones S.R.M."/>
            <person name="Koop B.F."/>
        </authorList>
    </citation>
    <scope>NUCLEOTIDE SEQUENCE</scope>
    <source>
        <tissue evidence="8">Whole</tissue>
    </source>
</reference>
<dbReference type="PANTHER" id="PTHR15341:SF3">
    <property type="entry name" value="NUCLEAR NUCLEIC ACID-BINDING PROTEIN C1D"/>
    <property type="match status" value="1"/>
</dbReference>
<dbReference type="GO" id="GO:0010468">
    <property type="term" value="P:regulation of gene expression"/>
    <property type="evidence" value="ECO:0007669"/>
    <property type="project" value="TreeGrafter"/>
</dbReference>
<evidence type="ECO:0000256" key="2">
    <source>
        <dbReference type="ARBA" id="ARBA00009154"/>
    </source>
</evidence>
<dbReference type="GO" id="GO:0005730">
    <property type="term" value="C:nucleolus"/>
    <property type="evidence" value="ECO:0007669"/>
    <property type="project" value="UniProtKB-SubCell"/>
</dbReference>
<proteinExistence type="evidence at transcript level"/>
<dbReference type="GO" id="GO:0000460">
    <property type="term" value="P:maturation of 5.8S rRNA"/>
    <property type="evidence" value="ECO:0007669"/>
    <property type="project" value="TreeGrafter"/>
</dbReference>
<comment type="similarity">
    <text evidence="2 7">Belongs to the C1D family.</text>
</comment>
<dbReference type="Pfam" id="PF04000">
    <property type="entry name" value="Sas10_Utp3"/>
    <property type="match status" value="1"/>
</dbReference>
<comment type="function">
    <text evidence="7">Plays a role in the recruitment of the exosome to pre-rRNA to mediate the 3'-5' end processing of the 5.8S rRNA.</text>
</comment>
<dbReference type="InterPro" id="IPR011082">
    <property type="entry name" value="Exosome-assoc_fac/DNA_repair"/>
</dbReference>
<keyword evidence="6 7" id="KW-0539">Nucleus</keyword>
<evidence type="ECO:0000256" key="3">
    <source>
        <dbReference type="ARBA" id="ARBA00015212"/>
    </source>
</evidence>
<keyword evidence="7" id="KW-0963">Cytoplasm</keyword>
<dbReference type="GO" id="GO:0003723">
    <property type="term" value="F:RNA binding"/>
    <property type="evidence" value="ECO:0007669"/>
    <property type="project" value="UniProtKB-UniRule"/>
</dbReference>
<evidence type="ECO:0000313" key="8">
    <source>
        <dbReference type="EMBL" id="ACO14737.1"/>
    </source>
</evidence>
<dbReference type="GO" id="GO:0000178">
    <property type="term" value="C:exosome (RNase complex)"/>
    <property type="evidence" value="ECO:0007669"/>
    <property type="project" value="TreeGrafter"/>
</dbReference>
<protein>
    <recommendedName>
        <fullName evidence="3 7">Nuclear nucleic acid-binding protein C1D</fullName>
    </recommendedName>
</protein>
<keyword evidence="7" id="KW-0238">DNA-binding</keyword>
<dbReference type="AlphaFoldDB" id="C1C0D4"/>
<comment type="subunit">
    <text evidence="7">Monomer and homodimer.</text>
</comment>
<evidence type="ECO:0000256" key="4">
    <source>
        <dbReference type="ARBA" id="ARBA00022552"/>
    </source>
</evidence>
<comment type="subcellular location">
    <subcellularLocation>
        <location evidence="7">Cytoplasm</location>
    </subcellularLocation>
    <subcellularLocation>
        <location evidence="7">Nucleus</location>
        <location evidence="7">Nucleolus</location>
    </subcellularLocation>
    <subcellularLocation>
        <location evidence="1 7">Nucleus</location>
    </subcellularLocation>
</comment>
<dbReference type="InterPro" id="IPR007146">
    <property type="entry name" value="Sas10/Utp3/C1D"/>
</dbReference>
<name>C1C0D4_CALCM</name>
<organism evidence="8">
    <name type="scientific">Caligus clemensi</name>
    <name type="common">Sea louse</name>
    <dbReference type="NCBI Taxonomy" id="344056"/>
    <lineage>
        <taxon>Eukaryota</taxon>
        <taxon>Metazoa</taxon>
        <taxon>Ecdysozoa</taxon>
        <taxon>Arthropoda</taxon>
        <taxon>Crustacea</taxon>
        <taxon>Multicrustacea</taxon>
        <taxon>Hexanauplia</taxon>
        <taxon>Copepoda</taxon>
        <taxon>Siphonostomatoida</taxon>
        <taxon>Caligidae</taxon>
        <taxon>Caligus</taxon>
    </lineage>
</organism>
<keyword evidence="4 7" id="KW-0698">rRNA processing</keyword>
<accession>C1C0D4</accession>
<dbReference type="EMBL" id="BT080313">
    <property type="protein sequence ID" value="ACO14737.1"/>
    <property type="molecule type" value="mRNA"/>
</dbReference>
<dbReference type="GO" id="GO:0003677">
    <property type="term" value="F:DNA binding"/>
    <property type="evidence" value="ECO:0007669"/>
    <property type="project" value="UniProtKB-KW"/>
</dbReference>
<gene>
    <name evidence="8" type="primary">C1D</name>
</gene>
<sequence>MASQERFPKELKETVSDFHKSLTSSKELLQTLIERKPNVEELSLEEKARLELVSAFALNSLVWVSLRTKGVNPKGTQMKVELDRIKKGMLRLKDIKDKARRGKINIPAARRFIKAGIGRNPPLEGSSSNTIKKL</sequence>
<dbReference type="PANTHER" id="PTHR15341">
    <property type="entry name" value="SUN-COR STEROID HORMONE RECEPTOR CO-REPRESSOR"/>
    <property type="match status" value="1"/>
</dbReference>